<dbReference type="Pfam" id="PF04043">
    <property type="entry name" value="PMEI"/>
    <property type="match status" value="3"/>
</dbReference>
<gene>
    <name evidence="6" type="ORF">DVH24_025345</name>
</gene>
<accession>A0A498HNH7</accession>
<dbReference type="SUPFAM" id="SSF101148">
    <property type="entry name" value="Plant invertase/pectin methylesterase inhibitor"/>
    <property type="match status" value="3"/>
</dbReference>
<evidence type="ECO:0000256" key="4">
    <source>
        <dbReference type="SAM" id="SignalP"/>
    </source>
</evidence>
<dbReference type="InterPro" id="IPR034087">
    <property type="entry name" value="C/VIF1"/>
</dbReference>
<evidence type="ECO:0000313" key="7">
    <source>
        <dbReference type="Proteomes" id="UP000290289"/>
    </source>
</evidence>
<feature type="domain" description="Pectinesterase inhibitor" evidence="5">
    <location>
        <begin position="208"/>
        <end position="348"/>
    </location>
</feature>
<reference evidence="6 7" key="1">
    <citation type="submission" date="2018-10" db="EMBL/GenBank/DDBJ databases">
        <title>A high-quality apple genome assembly.</title>
        <authorList>
            <person name="Hu J."/>
        </authorList>
    </citation>
    <scope>NUCLEOTIDE SEQUENCE [LARGE SCALE GENOMIC DNA]</scope>
    <source>
        <strain evidence="7">cv. HFTH1</strain>
        <tissue evidence="6">Young leaf</tissue>
    </source>
</reference>
<keyword evidence="1 4" id="KW-0732">Signal</keyword>
<dbReference type="EMBL" id="RDQH01000342">
    <property type="protein sequence ID" value="RXH71844.1"/>
    <property type="molecule type" value="Genomic_DNA"/>
</dbReference>
<keyword evidence="7" id="KW-1185">Reference proteome</keyword>
<dbReference type="CDD" id="cd15796">
    <property type="entry name" value="CIF_like"/>
    <property type="match status" value="2"/>
</dbReference>
<proteinExistence type="inferred from homology"/>
<dbReference type="Gene3D" id="1.20.140.40">
    <property type="entry name" value="Invertase/pectin methylesterase inhibitor family protein"/>
    <property type="match status" value="3"/>
</dbReference>
<evidence type="ECO:0000259" key="5">
    <source>
        <dbReference type="SMART" id="SM00856"/>
    </source>
</evidence>
<dbReference type="InterPro" id="IPR052421">
    <property type="entry name" value="PCW_Enzyme_Inhibitor"/>
</dbReference>
<feature type="domain" description="Pectinesterase inhibitor" evidence="5">
    <location>
        <begin position="377"/>
        <end position="521"/>
    </location>
</feature>
<dbReference type="PANTHER" id="PTHR36710">
    <property type="entry name" value="PECTINESTERASE INHIBITOR-LIKE"/>
    <property type="match status" value="1"/>
</dbReference>
<dbReference type="FunFam" id="1.20.140.40:FF:000009">
    <property type="entry name" value="Invertase/pectin methylesterase inhibitor family protein"/>
    <property type="match status" value="2"/>
</dbReference>
<name>A0A498HNH7_MALDO</name>
<dbReference type="SMART" id="SM00856">
    <property type="entry name" value="PMEI"/>
    <property type="match status" value="3"/>
</dbReference>
<feature type="signal peptide" evidence="4">
    <location>
        <begin position="1"/>
        <end position="27"/>
    </location>
</feature>
<evidence type="ECO:0000256" key="2">
    <source>
        <dbReference type="ARBA" id="ARBA00023157"/>
    </source>
</evidence>
<feature type="chain" id="PRO_5019865316" description="Pectinesterase inhibitor domain-containing protein" evidence="4">
    <location>
        <begin position="28"/>
        <end position="527"/>
    </location>
</feature>
<evidence type="ECO:0000256" key="1">
    <source>
        <dbReference type="ARBA" id="ARBA00022729"/>
    </source>
</evidence>
<feature type="domain" description="Pectinesterase inhibitor" evidence="5">
    <location>
        <begin position="35"/>
        <end position="160"/>
    </location>
</feature>
<dbReference type="STRING" id="3750.A0A498HNH7"/>
<dbReference type="InterPro" id="IPR006501">
    <property type="entry name" value="Pectinesterase_inhib_dom"/>
</dbReference>
<keyword evidence="2" id="KW-1015">Disulfide bond</keyword>
<dbReference type="AlphaFoldDB" id="A0A498HNH7"/>
<dbReference type="NCBIfam" id="TIGR01614">
    <property type="entry name" value="PME_inhib"/>
    <property type="match status" value="3"/>
</dbReference>
<dbReference type="GO" id="GO:0004857">
    <property type="term" value="F:enzyme inhibitor activity"/>
    <property type="evidence" value="ECO:0007669"/>
    <property type="project" value="InterPro"/>
</dbReference>
<dbReference type="Proteomes" id="UP000290289">
    <property type="component" value="Chromosome 16"/>
</dbReference>
<dbReference type="PANTHER" id="PTHR36710:SF18">
    <property type="entry name" value="PECTINESTERASE INHIBITOR 5-RELATED"/>
    <property type="match status" value="1"/>
</dbReference>
<organism evidence="6 7">
    <name type="scientific">Malus domestica</name>
    <name type="common">Apple</name>
    <name type="synonym">Pyrus malus</name>
    <dbReference type="NCBI Taxonomy" id="3750"/>
    <lineage>
        <taxon>Eukaryota</taxon>
        <taxon>Viridiplantae</taxon>
        <taxon>Streptophyta</taxon>
        <taxon>Embryophyta</taxon>
        <taxon>Tracheophyta</taxon>
        <taxon>Spermatophyta</taxon>
        <taxon>Magnoliopsida</taxon>
        <taxon>eudicotyledons</taxon>
        <taxon>Gunneridae</taxon>
        <taxon>Pentapetalae</taxon>
        <taxon>rosids</taxon>
        <taxon>fabids</taxon>
        <taxon>Rosales</taxon>
        <taxon>Rosaceae</taxon>
        <taxon>Amygdaloideae</taxon>
        <taxon>Maleae</taxon>
        <taxon>Malus</taxon>
    </lineage>
</organism>
<comment type="caution">
    <text evidence="6">The sequence shown here is derived from an EMBL/GenBank/DDBJ whole genome shotgun (WGS) entry which is preliminary data.</text>
</comment>
<evidence type="ECO:0000313" key="6">
    <source>
        <dbReference type="EMBL" id="RXH71844.1"/>
    </source>
</evidence>
<sequence>MKSSTSPTLIFLIQIVCLVVFLPTSHCRSVFFPRDDANLIDQTCQQTPNYDLCVSSLQSDPRRADADVKGLGIIMVDVVKARVTETLNLINELLMKSPGAEALRSCNRIYNAVLGTDILVANQAFVKDACENGFTGGGGGSPLLDMNKAILDLVAATAGIARTFIYQNFLNPFFLLGNMKNLIPLALTFLIQISLLPVSQCRPVYVPNDATLIDQTCQKTPDHNLCVSSLRSDPRSSSADVKGLGIIMVDVVKGKATDTLNQINDLLKQRPGDKSLSSCAEVYNTVITADVPEASQGFSLGNPKFAEQGMNDAAGEAVSCENGFSGSSPLTDKNKSVHDVAAKMSSSISRFSTLPFLLIVLLIAPPTTQSFFLPSDEGNDLIQTTCKKTPHYDLCLSTLQSNPDSSNADVPGLARIVSDALLANESDTLDYIHGLLKQSPEADLQKALANCAELYIPVVKFSLPQAIEAMGNGHFGFAKYGISDAAKEAEACEKGFGEGVKSPLTDRNALVDDLSGVAVAILNLLKG</sequence>
<dbReference type="InterPro" id="IPR035513">
    <property type="entry name" value="Invertase/methylesterase_inhib"/>
</dbReference>
<comment type="similarity">
    <text evidence="3">Belongs to the PMEI family.</text>
</comment>
<protein>
    <recommendedName>
        <fullName evidence="5">Pectinesterase inhibitor domain-containing protein</fullName>
    </recommendedName>
</protein>
<evidence type="ECO:0000256" key="3">
    <source>
        <dbReference type="ARBA" id="ARBA00038471"/>
    </source>
</evidence>